<dbReference type="EMBL" id="LHYC01000070">
    <property type="protein sequence ID" value="KXB04371.1"/>
    <property type="molecule type" value="Genomic_DNA"/>
</dbReference>
<sequence>MVGSLKNYTSNPNKLDVLDDAIRKELFSEENSVFPINDIEKETECLQVFYSLDALTEELVKQIKTAEEELYMASTYTEPRVVKAILNTDKNVKVRLVAQVGRIAAVKRLQAISSMGELKRLISLTNNTYRPSKDLPYSFALKDHEYVGIEIRDPQNPEEFFMGLTLKGKEVYEFFLNKFTNLYDKE</sequence>
<proteinExistence type="predicted"/>
<comment type="caution">
    <text evidence="1">The sequence shown here is derived from an EMBL/GenBank/DDBJ whole genome shotgun (WGS) entry which is preliminary data.</text>
</comment>
<evidence type="ECO:0000313" key="1">
    <source>
        <dbReference type="EMBL" id="KXB04371.1"/>
    </source>
</evidence>
<accession>A0A133VD69</accession>
<gene>
    <name evidence="1" type="ORF">AKJ49_02170</name>
</gene>
<organism evidence="1 2">
    <name type="scientific">candidate division MSBL1 archaeon SCGC-AAA382A03</name>
    <dbReference type="NCBI Taxonomy" id="1698278"/>
    <lineage>
        <taxon>Archaea</taxon>
        <taxon>Methanobacteriati</taxon>
        <taxon>Methanobacteriota</taxon>
        <taxon>candidate division MSBL1</taxon>
    </lineage>
</organism>
<reference evidence="1 2" key="1">
    <citation type="journal article" date="2016" name="Sci. Rep.">
        <title>Metabolic traits of an uncultured archaeal lineage -MSBL1- from brine pools of the Red Sea.</title>
        <authorList>
            <person name="Mwirichia R."/>
            <person name="Alam I."/>
            <person name="Rashid M."/>
            <person name="Vinu M."/>
            <person name="Ba-Alawi W."/>
            <person name="Anthony Kamau A."/>
            <person name="Kamanda Ngugi D."/>
            <person name="Goker M."/>
            <person name="Klenk H.P."/>
            <person name="Bajic V."/>
            <person name="Stingl U."/>
        </authorList>
    </citation>
    <scope>NUCLEOTIDE SEQUENCE [LARGE SCALE GENOMIC DNA]</scope>
    <source>
        <strain evidence="1">SCGC-AAA382A03</strain>
    </source>
</reference>
<dbReference type="AlphaFoldDB" id="A0A133VD69"/>
<protein>
    <submittedName>
        <fullName evidence="1">Uncharacterized protein</fullName>
    </submittedName>
</protein>
<dbReference type="Proteomes" id="UP000070549">
    <property type="component" value="Unassembled WGS sequence"/>
</dbReference>
<evidence type="ECO:0000313" key="2">
    <source>
        <dbReference type="Proteomes" id="UP000070549"/>
    </source>
</evidence>
<keyword evidence="2" id="KW-1185">Reference proteome</keyword>
<name>A0A133VD69_9EURY</name>